<organism evidence="2 3">
    <name type="scientific">Suillus placidus</name>
    <dbReference type="NCBI Taxonomy" id="48579"/>
    <lineage>
        <taxon>Eukaryota</taxon>
        <taxon>Fungi</taxon>
        <taxon>Dikarya</taxon>
        <taxon>Basidiomycota</taxon>
        <taxon>Agaricomycotina</taxon>
        <taxon>Agaricomycetes</taxon>
        <taxon>Agaricomycetidae</taxon>
        <taxon>Boletales</taxon>
        <taxon>Suillineae</taxon>
        <taxon>Suillaceae</taxon>
        <taxon>Suillus</taxon>
    </lineage>
</organism>
<dbReference type="AlphaFoldDB" id="A0A9P7D3W3"/>
<reference evidence="2" key="1">
    <citation type="journal article" date="2020" name="New Phytol.">
        <title>Comparative genomics reveals dynamic genome evolution in host specialist ectomycorrhizal fungi.</title>
        <authorList>
            <person name="Lofgren L.A."/>
            <person name="Nguyen N.H."/>
            <person name="Vilgalys R."/>
            <person name="Ruytinx J."/>
            <person name="Liao H.L."/>
            <person name="Branco S."/>
            <person name="Kuo A."/>
            <person name="LaButti K."/>
            <person name="Lipzen A."/>
            <person name="Andreopoulos W."/>
            <person name="Pangilinan J."/>
            <person name="Riley R."/>
            <person name="Hundley H."/>
            <person name="Na H."/>
            <person name="Barry K."/>
            <person name="Grigoriev I.V."/>
            <person name="Stajich J.E."/>
            <person name="Kennedy P.G."/>
        </authorList>
    </citation>
    <scope>NUCLEOTIDE SEQUENCE</scope>
    <source>
        <strain evidence="2">DOB743</strain>
    </source>
</reference>
<sequence>MGRGTTKKITVSIKNPGQKVATASTSTLEVQREEARQSLLKAKGTWSQYSGHLDRGHRFLRDVVEQKHKARTDSISARSLAPEFDSDEDIKTYSHAFDPIPNRYSTPALELFLVQKGLTEGRGISTTWGVFSAFKDLWWNVKGETFRGPYHCNEATGVVTGNPALSAAVQDMMEILKNNEGAEGGMRNHASAMTIEDMRKLMSWSYDQCSDELVSRIYQCLQTGGVLDIADMVLAQRHLMVRAFSTTGFTIWTRNFELTKIKQRGIVWNCQGRPPYGIPFDLISLLNRKGWQQKGETDGALEGISSAHLHLGYAICMFTHLRAWVRFLEEVLLRRPLQSDEFVFPRVGTNGVIYPTDELSYDAMMKMLTWICTEAVLASRYTSHCFRQGGARYRFMFAPLGQCWSLATIRWWGAWAEGECVDTLIHYLLDELTRYEKNHRDALCPIPCQAERSFNGDHILTAPVTAAETRELKMSFDRQLDSLSGKVGAVLDKLALASVSPSCCSSLSPAPSLTIPSSRTPSPANGLSIPPSVSTTPGLQPNPVEVAEPPLASLLPAVPPAHARNTRGKAAPIPGVGIPDLPHGPDAWRTAIKQWEDPAASIGGRALKDWPEDWYSGAMHTITGVKRNIRKVIALEFDR</sequence>
<keyword evidence="3" id="KW-1185">Reference proteome</keyword>
<dbReference type="OrthoDB" id="2976553at2759"/>
<evidence type="ECO:0000313" key="2">
    <source>
        <dbReference type="EMBL" id="KAG1779265.1"/>
    </source>
</evidence>
<dbReference type="Gene3D" id="1.10.443.10">
    <property type="entry name" value="Intergrase catalytic core"/>
    <property type="match status" value="1"/>
</dbReference>
<proteinExistence type="predicted"/>
<dbReference type="GO" id="GO:0003677">
    <property type="term" value="F:DNA binding"/>
    <property type="evidence" value="ECO:0007669"/>
    <property type="project" value="InterPro"/>
</dbReference>
<dbReference type="InterPro" id="IPR013762">
    <property type="entry name" value="Integrase-like_cat_sf"/>
</dbReference>
<protein>
    <submittedName>
        <fullName evidence="2">Uncharacterized protein</fullName>
    </submittedName>
</protein>
<dbReference type="EMBL" id="JABBWD010000012">
    <property type="protein sequence ID" value="KAG1779265.1"/>
    <property type="molecule type" value="Genomic_DNA"/>
</dbReference>
<feature type="region of interest" description="Disordered" evidence="1">
    <location>
        <begin position="510"/>
        <end position="546"/>
    </location>
</feature>
<evidence type="ECO:0000313" key="3">
    <source>
        <dbReference type="Proteomes" id="UP000714275"/>
    </source>
</evidence>
<dbReference type="GO" id="GO:0015074">
    <property type="term" value="P:DNA integration"/>
    <property type="evidence" value="ECO:0007669"/>
    <property type="project" value="InterPro"/>
</dbReference>
<accession>A0A9P7D3W3</accession>
<dbReference type="GO" id="GO:0006310">
    <property type="term" value="P:DNA recombination"/>
    <property type="evidence" value="ECO:0007669"/>
    <property type="project" value="InterPro"/>
</dbReference>
<comment type="caution">
    <text evidence="2">The sequence shown here is derived from an EMBL/GenBank/DDBJ whole genome shotgun (WGS) entry which is preliminary data.</text>
</comment>
<dbReference type="Proteomes" id="UP000714275">
    <property type="component" value="Unassembled WGS sequence"/>
</dbReference>
<gene>
    <name evidence="2" type="ORF">EV702DRAFT_966351</name>
</gene>
<feature type="compositionally biased region" description="Polar residues" evidence="1">
    <location>
        <begin position="514"/>
        <end position="539"/>
    </location>
</feature>
<name>A0A9P7D3W3_9AGAM</name>
<evidence type="ECO:0000256" key="1">
    <source>
        <dbReference type="SAM" id="MobiDB-lite"/>
    </source>
</evidence>